<keyword evidence="2" id="KW-0695">RNA-directed DNA polymerase</keyword>
<gene>
    <name evidence="2" type="ORF">NK118_15395</name>
</gene>
<feature type="domain" description="Reverse transcriptase" evidence="1">
    <location>
        <begin position="1"/>
        <end position="225"/>
    </location>
</feature>
<evidence type="ECO:0000313" key="2">
    <source>
        <dbReference type="EMBL" id="MCP1111628.1"/>
    </source>
</evidence>
<dbReference type="Proteomes" id="UP001523565">
    <property type="component" value="Unassembled WGS sequence"/>
</dbReference>
<accession>A0ABT1ELR3</accession>
<dbReference type="CDD" id="cd01646">
    <property type="entry name" value="RT_Bac_retron_I"/>
    <property type="match status" value="1"/>
</dbReference>
<dbReference type="GO" id="GO:0003964">
    <property type="term" value="F:RNA-directed DNA polymerase activity"/>
    <property type="evidence" value="ECO:0007669"/>
    <property type="project" value="UniProtKB-KW"/>
</dbReference>
<organism evidence="2 3">
    <name type="scientific">Ohessyouella blattaphilus</name>
    <dbReference type="NCBI Taxonomy" id="2949333"/>
    <lineage>
        <taxon>Bacteria</taxon>
        <taxon>Bacillati</taxon>
        <taxon>Bacillota</taxon>
        <taxon>Clostridia</taxon>
        <taxon>Lachnospirales</taxon>
        <taxon>Lachnospiraceae</taxon>
        <taxon>Ohessyouella</taxon>
    </lineage>
</organism>
<evidence type="ECO:0000313" key="3">
    <source>
        <dbReference type="Proteomes" id="UP001523565"/>
    </source>
</evidence>
<dbReference type="InterPro" id="IPR000477">
    <property type="entry name" value="RT_dom"/>
</dbReference>
<proteinExistence type="predicted"/>
<reference evidence="2 3" key="1">
    <citation type="journal article" date="2022" name="Genome Biol. Evol.">
        <title>Host diet, physiology and behaviors set the stage for Lachnospiraceae cladogenesis.</title>
        <authorList>
            <person name="Vera-Ponce De Leon A."/>
            <person name="Schneider M."/>
            <person name="Jahnes B.C."/>
            <person name="Sadowski V."/>
            <person name="Camuy-Velez L.A."/>
            <person name="Duan J."/>
            <person name="Sabree Z.L."/>
        </authorList>
    </citation>
    <scope>NUCLEOTIDE SEQUENCE [LARGE SCALE GENOMIC DNA]</scope>
    <source>
        <strain evidence="2 3">PAL227</strain>
    </source>
</reference>
<comment type="caution">
    <text evidence="2">The sequence shown here is derived from an EMBL/GenBank/DDBJ whole genome shotgun (WGS) entry which is preliminary data.</text>
</comment>
<dbReference type="PANTHER" id="PTHR34047:SF8">
    <property type="entry name" value="PROTEIN YKFC"/>
    <property type="match status" value="1"/>
</dbReference>
<dbReference type="EMBL" id="JAMZFV010000080">
    <property type="protein sequence ID" value="MCP1111628.1"/>
    <property type="molecule type" value="Genomic_DNA"/>
</dbReference>
<sequence length="225" mass="27289">MTKDYNKICDFNNLYLAHKRSRKGKRNKREVLSFESNLAYELNQMVEELREGRYRFSGYYHFTIWEPKKREIYAGYYRDRVLQHALCDEIIKPLMEKRLIYDNAACREGKGTHFAGGRLTLFMRKMFHQHGKSFYILKGDIKQYFPSISHQVLKEKLTNVIKDFRVRKLLFELIDTYELTEDKGLPLGNQTSQWFAIYYLDSLDRFIKEKLKIRYYSRYMDDFLL</sequence>
<dbReference type="InterPro" id="IPR043502">
    <property type="entry name" value="DNA/RNA_pol_sf"/>
</dbReference>
<dbReference type="SUPFAM" id="SSF56672">
    <property type="entry name" value="DNA/RNA polymerases"/>
    <property type="match status" value="1"/>
</dbReference>
<keyword evidence="3" id="KW-1185">Reference proteome</keyword>
<protein>
    <submittedName>
        <fullName evidence="2">RNA-directed DNA polymerase</fullName>
    </submittedName>
</protein>
<feature type="non-terminal residue" evidence="2">
    <location>
        <position position="225"/>
    </location>
</feature>
<name>A0ABT1ELR3_9FIRM</name>
<dbReference type="InterPro" id="IPR051083">
    <property type="entry name" value="GrpII_Intron_Splice-Mob/Def"/>
</dbReference>
<dbReference type="PANTHER" id="PTHR34047">
    <property type="entry name" value="NUCLEAR INTRON MATURASE 1, MITOCHONDRIAL-RELATED"/>
    <property type="match status" value="1"/>
</dbReference>
<dbReference type="PROSITE" id="PS50878">
    <property type="entry name" value="RT_POL"/>
    <property type="match status" value="1"/>
</dbReference>
<dbReference type="RefSeq" id="WP_262070477.1">
    <property type="nucleotide sequence ID" value="NZ_JAMXOC010000080.1"/>
</dbReference>
<keyword evidence="2" id="KW-0808">Transferase</keyword>
<keyword evidence="2" id="KW-0548">Nucleotidyltransferase</keyword>
<evidence type="ECO:0000259" key="1">
    <source>
        <dbReference type="PROSITE" id="PS50878"/>
    </source>
</evidence>
<dbReference type="Pfam" id="PF00078">
    <property type="entry name" value="RVT_1"/>
    <property type="match status" value="1"/>
</dbReference>